<evidence type="ECO:0000313" key="4">
    <source>
        <dbReference type="EMBL" id="ROO87756.1"/>
    </source>
</evidence>
<keyword evidence="2" id="KW-0067">ATP-binding</keyword>
<dbReference type="Gene3D" id="1.10.10.10">
    <property type="entry name" value="Winged helix-like DNA-binding domain superfamily/Winged helix DNA-binding domain"/>
    <property type="match status" value="1"/>
</dbReference>
<dbReference type="Gene3D" id="1.25.40.10">
    <property type="entry name" value="Tetratricopeptide repeat domain"/>
    <property type="match status" value="1"/>
</dbReference>
<dbReference type="Pfam" id="PF00196">
    <property type="entry name" value="GerE"/>
    <property type="match status" value="1"/>
</dbReference>
<dbReference type="PANTHER" id="PTHR16305:SF35">
    <property type="entry name" value="TRANSCRIPTIONAL ACTIVATOR DOMAIN"/>
    <property type="match status" value="1"/>
</dbReference>
<name>A0A3N1D2P9_9ACTN</name>
<dbReference type="CDD" id="cd06170">
    <property type="entry name" value="LuxR_C_like"/>
    <property type="match status" value="1"/>
</dbReference>
<dbReference type="SUPFAM" id="SSF46894">
    <property type="entry name" value="C-terminal effector domain of the bipartite response regulators"/>
    <property type="match status" value="1"/>
</dbReference>
<dbReference type="PROSITE" id="PS50043">
    <property type="entry name" value="HTH_LUXR_2"/>
    <property type="match status" value="1"/>
</dbReference>
<dbReference type="SUPFAM" id="SSF48452">
    <property type="entry name" value="TPR-like"/>
    <property type="match status" value="1"/>
</dbReference>
<dbReference type="SMART" id="SM00421">
    <property type="entry name" value="HTH_LUXR"/>
    <property type="match status" value="1"/>
</dbReference>
<evidence type="ECO:0000259" key="3">
    <source>
        <dbReference type="PROSITE" id="PS50043"/>
    </source>
</evidence>
<evidence type="ECO:0000256" key="1">
    <source>
        <dbReference type="ARBA" id="ARBA00022741"/>
    </source>
</evidence>
<dbReference type="InterPro" id="IPR011990">
    <property type="entry name" value="TPR-like_helical_dom_sf"/>
</dbReference>
<keyword evidence="1" id="KW-0547">Nucleotide-binding</keyword>
<keyword evidence="5" id="KW-1185">Reference proteome</keyword>
<dbReference type="PANTHER" id="PTHR16305">
    <property type="entry name" value="TESTICULAR SOLUBLE ADENYLYL CYCLASE"/>
    <property type="match status" value="1"/>
</dbReference>
<dbReference type="SUPFAM" id="SSF52540">
    <property type="entry name" value="P-loop containing nucleoside triphosphate hydrolases"/>
    <property type="match status" value="1"/>
</dbReference>
<dbReference type="InterPro" id="IPR000792">
    <property type="entry name" value="Tscrpt_reg_LuxR_C"/>
</dbReference>
<dbReference type="AlphaFoldDB" id="A0A3N1D2P9"/>
<accession>A0A3N1D2P9</accession>
<dbReference type="InterPro" id="IPR036388">
    <property type="entry name" value="WH-like_DNA-bd_sf"/>
</dbReference>
<feature type="domain" description="HTH luxR-type" evidence="3">
    <location>
        <begin position="826"/>
        <end position="891"/>
    </location>
</feature>
<proteinExistence type="predicted"/>
<dbReference type="InterPro" id="IPR041664">
    <property type="entry name" value="AAA_16"/>
</dbReference>
<dbReference type="GO" id="GO:0006355">
    <property type="term" value="P:regulation of DNA-templated transcription"/>
    <property type="evidence" value="ECO:0007669"/>
    <property type="project" value="InterPro"/>
</dbReference>
<comment type="caution">
    <text evidence="4">The sequence shown here is derived from an EMBL/GenBank/DDBJ whole genome shotgun (WGS) entry which is preliminary data.</text>
</comment>
<gene>
    <name evidence="4" type="ORF">EDD29_5392</name>
</gene>
<dbReference type="GO" id="GO:0003677">
    <property type="term" value="F:DNA binding"/>
    <property type="evidence" value="ECO:0007669"/>
    <property type="project" value="InterPro"/>
</dbReference>
<dbReference type="EMBL" id="RJKE01000001">
    <property type="protein sequence ID" value="ROO87756.1"/>
    <property type="molecule type" value="Genomic_DNA"/>
</dbReference>
<dbReference type="GO" id="GO:0005737">
    <property type="term" value="C:cytoplasm"/>
    <property type="evidence" value="ECO:0007669"/>
    <property type="project" value="TreeGrafter"/>
</dbReference>
<dbReference type="InterPro" id="IPR027417">
    <property type="entry name" value="P-loop_NTPase"/>
</dbReference>
<dbReference type="GO" id="GO:0004016">
    <property type="term" value="F:adenylate cyclase activity"/>
    <property type="evidence" value="ECO:0007669"/>
    <property type="project" value="TreeGrafter"/>
</dbReference>
<protein>
    <submittedName>
        <fullName evidence="4">Regulatory LuxR family protein</fullName>
    </submittedName>
</protein>
<reference evidence="4 5" key="1">
    <citation type="submission" date="2018-11" db="EMBL/GenBank/DDBJ databases">
        <title>Sequencing the genomes of 1000 actinobacteria strains.</title>
        <authorList>
            <person name="Klenk H.-P."/>
        </authorList>
    </citation>
    <scope>NUCLEOTIDE SEQUENCE [LARGE SCALE GENOMIC DNA]</scope>
    <source>
        <strain evidence="4 5">DSM 44254</strain>
    </source>
</reference>
<dbReference type="GO" id="GO:0005524">
    <property type="term" value="F:ATP binding"/>
    <property type="evidence" value="ECO:0007669"/>
    <property type="project" value="UniProtKB-KW"/>
</dbReference>
<sequence>MEGAREGQSGVLVVRGEAGIGKTALLDELCGRADGCQVARAAGVESEMELAFAGLHQLCAPFLNRLPRLPGPQAHALRTAFGLQGGPAPDRFLIGLAVLTLLSEGADERPLVCVIDDVQWLDRESGQALGFVARRLAAESVAMVFAVREPDAEKSLQGLPELVVRGLGPEDSRALLERARPGRLDERVRDRLVAETGGNPLALLELLRGLPAEELEGGFGSAGRPGIMTGLVDDCRRRVEALPAQSRTLLLVAAAEPLGDPLLLWRAADRLGVQPAAADPAEADGLLAIGEHVIFRHSLVRTAVYRSASTEDRRAAHLALAEATGRDADPARRAWHLAAAAEGPDEELAAELERSAVQAQARGGLAAAASYLQRAVDLTADPARRTDRALNAALANVRAGGFDTALGLLATAEAAPLDDLQRARVSLLHAQTRYWRTRGGDGALLLSRAAETLEPLDPGLARATYLDAWCAALFAGAEIRGTSMVEISRRALAAPRPEGAPRPADLLLDGLSLALTKGRGAAAPLLRRAADAFDHGTATIEEVVRSSAAAVMVWDYDTWAELPTHQVRIARESGALSVLAVALDVLAQARCVGGDLRGAALLTAEAGVVTRTTGSQIASYADIMLAGLRGHEAGARRLFAATIAAATEAGQGCAAQYARWSTAVLYNGLGRYEEALTAAEQACAEAPELWIADWAAAELVEAATRTGRPEAARPAFDRLCESATAAGTDWALGTVARLRALLTDGPAADALYQEALEHLFRTRVRPDLARTHLLYGEWLRRTRHPTPARDHLRRAHALFLETHMDAFAERARRELAAAGETPHHPVPHVFDTLTTQESEIAQMAAAGRTNSEIGTSLFLSPRTVEWHLRKIFTKLSITSRRGLPAALDQARSGFASTA</sequence>
<organism evidence="4 5">
    <name type="scientific">Actinocorallia herbida</name>
    <dbReference type="NCBI Taxonomy" id="58109"/>
    <lineage>
        <taxon>Bacteria</taxon>
        <taxon>Bacillati</taxon>
        <taxon>Actinomycetota</taxon>
        <taxon>Actinomycetes</taxon>
        <taxon>Streptosporangiales</taxon>
        <taxon>Thermomonosporaceae</taxon>
        <taxon>Actinocorallia</taxon>
    </lineage>
</organism>
<evidence type="ECO:0000313" key="5">
    <source>
        <dbReference type="Proteomes" id="UP000272400"/>
    </source>
</evidence>
<evidence type="ECO:0000256" key="2">
    <source>
        <dbReference type="ARBA" id="ARBA00022840"/>
    </source>
</evidence>
<dbReference type="InterPro" id="IPR016032">
    <property type="entry name" value="Sig_transdc_resp-reg_C-effctor"/>
</dbReference>
<dbReference type="PRINTS" id="PR00038">
    <property type="entry name" value="HTHLUXR"/>
</dbReference>
<dbReference type="Proteomes" id="UP000272400">
    <property type="component" value="Unassembled WGS sequence"/>
</dbReference>
<dbReference type="Pfam" id="PF13191">
    <property type="entry name" value="AAA_16"/>
    <property type="match status" value="1"/>
</dbReference>